<keyword evidence="3" id="KW-0813">Transport</keyword>
<dbReference type="EMBL" id="WNJO01000002">
    <property type="protein sequence ID" value="MTV81450.1"/>
    <property type="molecule type" value="Genomic_DNA"/>
</dbReference>
<proteinExistence type="inferred from homology"/>
<dbReference type="CDD" id="cd17324">
    <property type="entry name" value="MFS_NepI_like"/>
    <property type="match status" value="1"/>
</dbReference>
<evidence type="ECO:0000256" key="5">
    <source>
        <dbReference type="ARBA" id="ARBA00022692"/>
    </source>
</evidence>
<feature type="transmembrane region" description="Helical" evidence="8">
    <location>
        <begin position="250"/>
        <end position="274"/>
    </location>
</feature>
<accession>A0A7X3C178</accession>
<evidence type="ECO:0000256" key="1">
    <source>
        <dbReference type="ARBA" id="ARBA00004651"/>
    </source>
</evidence>
<feature type="transmembrane region" description="Helical" evidence="8">
    <location>
        <begin position="305"/>
        <end position="326"/>
    </location>
</feature>
<comment type="caution">
    <text evidence="10">The sequence shown here is derived from an EMBL/GenBank/DDBJ whole genome shotgun (WGS) entry which is preliminary data.</text>
</comment>
<dbReference type="GO" id="GO:0005886">
    <property type="term" value="C:plasma membrane"/>
    <property type="evidence" value="ECO:0007669"/>
    <property type="project" value="UniProtKB-SubCell"/>
</dbReference>
<organism evidence="10 11">
    <name type="scientific">Secundilactobacillus folii</name>
    <dbReference type="NCBI Taxonomy" id="2678357"/>
    <lineage>
        <taxon>Bacteria</taxon>
        <taxon>Bacillati</taxon>
        <taxon>Bacillota</taxon>
        <taxon>Bacilli</taxon>
        <taxon>Lactobacillales</taxon>
        <taxon>Lactobacillaceae</taxon>
        <taxon>Secundilactobacillus</taxon>
    </lineage>
</organism>
<dbReference type="InterPro" id="IPR011701">
    <property type="entry name" value="MFS"/>
</dbReference>
<dbReference type="Pfam" id="PF07690">
    <property type="entry name" value="MFS_1"/>
    <property type="match status" value="2"/>
</dbReference>
<evidence type="ECO:0000256" key="7">
    <source>
        <dbReference type="ARBA" id="ARBA00023136"/>
    </source>
</evidence>
<dbReference type="PANTHER" id="PTHR43271">
    <property type="entry name" value="BLL2771 PROTEIN"/>
    <property type="match status" value="1"/>
</dbReference>
<dbReference type="RefSeq" id="WP_155430738.1">
    <property type="nucleotide sequence ID" value="NZ_WNJO01000002.1"/>
</dbReference>
<dbReference type="SUPFAM" id="SSF103473">
    <property type="entry name" value="MFS general substrate transporter"/>
    <property type="match status" value="1"/>
</dbReference>
<dbReference type="InterPro" id="IPR005829">
    <property type="entry name" value="Sugar_transporter_CS"/>
</dbReference>
<sequence length="393" mass="42378">MQSTLAKTNWRTNSAIFFLGMCALLNLYATQPVLKQMAVSYSVSISAATLTISATTLGVAITAPFAGAISDRYGRRKIMLGAILAMAVATVLCLLSPNFVLLLLGRLIQGIATPFVFAVAVAYINETFATEDAVRLNSVYVAGTAFGGFSGRFFAGLFFDTFHTIASIFIPMVLILILAYLMTLRWLPQDTRFVASRSALASFTGIGAHLHDWRLLLTCFVGASLLFQQVATFTYGSLRLQEAPINLNTVAVGFVFIVFLVPTILTPLIGRLILKIGVTKTFMITCVLGIIGLAVALISNLWAMIFGLTCSCVSVFAGQSCALGFVSDHVHQNKSAAVGLYLMSYYLGGTFGGLVPEPAYAQFGWVSTILIIYVISILALFSAQLAWRNTKKD</sequence>
<dbReference type="PROSITE" id="PS50850">
    <property type="entry name" value="MFS"/>
    <property type="match status" value="1"/>
</dbReference>
<evidence type="ECO:0000313" key="11">
    <source>
        <dbReference type="Proteomes" id="UP000466388"/>
    </source>
</evidence>
<dbReference type="GO" id="GO:0022857">
    <property type="term" value="F:transmembrane transporter activity"/>
    <property type="evidence" value="ECO:0007669"/>
    <property type="project" value="InterPro"/>
</dbReference>
<feature type="domain" description="Major facilitator superfamily (MFS) profile" evidence="9">
    <location>
        <begin position="12"/>
        <end position="391"/>
    </location>
</feature>
<feature type="transmembrane region" description="Helical" evidence="8">
    <location>
        <begin position="137"/>
        <end position="159"/>
    </location>
</feature>
<comment type="similarity">
    <text evidence="2">Belongs to the major facilitator superfamily.</text>
</comment>
<dbReference type="PANTHER" id="PTHR43271:SF2">
    <property type="entry name" value="BLL2771 PROTEIN"/>
    <property type="match status" value="1"/>
</dbReference>
<feature type="transmembrane region" description="Helical" evidence="8">
    <location>
        <begin position="338"/>
        <end position="356"/>
    </location>
</feature>
<keyword evidence="6 8" id="KW-1133">Transmembrane helix</keyword>
<dbReference type="AlphaFoldDB" id="A0A7X3C178"/>
<feature type="transmembrane region" description="Helical" evidence="8">
    <location>
        <begin position="215"/>
        <end position="238"/>
    </location>
</feature>
<dbReference type="PROSITE" id="PS00216">
    <property type="entry name" value="SUGAR_TRANSPORT_1"/>
    <property type="match status" value="1"/>
</dbReference>
<dbReference type="InterPro" id="IPR036259">
    <property type="entry name" value="MFS_trans_sf"/>
</dbReference>
<feature type="transmembrane region" description="Helical" evidence="8">
    <location>
        <begin position="362"/>
        <end position="387"/>
    </location>
</feature>
<evidence type="ECO:0000256" key="2">
    <source>
        <dbReference type="ARBA" id="ARBA00008335"/>
    </source>
</evidence>
<feature type="transmembrane region" description="Helical" evidence="8">
    <location>
        <begin position="41"/>
        <end position="66"/>
    </location>
</feature>
<feature type="transmembrane region" description="Helical" evidence="8">
    <location>
        <begin position="78"/>
        <end position="101"/>
    </location>
</feature>
<evidence type="ECO:0000256" key="3">
    <source>
        <dbReference type="ARBA" id="ARBA00022448"/>
    </source>
</evidence>
<comment type="subcellular location">
    <subcellularLocation>
        <location evidence="1">Cell membrane</location>
        <topology evidence="1">Multi-pass membrane protein</topology>
    </subcellularLocation>
</comment>
<evidence type="ECO:0000313" key="10">
    <source>
        <dbReference type="EMBL" id="MTV81450.1"/>
    </source>
</evidence>
<gene>
    <name evidence="10" type="ORF">GM612_02115</name>
</gene>
<keyword evidence="7 8" id="KW-0472">Membrane</keyword>
<keyword evidence="4" id="KW-1003">Cell membrane</keyword>
<name>A0A7X3C178_9LACO</name>
<protein>
    <submittedName>
        <fullName evidence="10">MFS transporter</fullName>
    </submittedName>
</protein>
<feature type="transmembrane region" description="Helical" evidence="8">
    <location>
        <begin position="107"/>
        <end position="125"/>
    </location>
</feature>
<dbReference type="Proteomes" id="UP000466388">
    <property type="component" value="Unassembled WGS sequence"/>
</dbReference>
<evidence type="ECO:0000259" key="9">
    <source>
        <dbReference type="PROSITE" id="PS50850"/>
    </source>
</evidence>
<keyword evidence="11" id="KW-1185">Reference proteome</keyword>
<evidence type="ECO:0000256" key="6">
    <source>
        <dbReference type="ARBA" id="ARBA00022989"/>
    </source>
</evidence>
<evidence type="ECO:0000256" key="8">
    <source>
        <dbReference type="SAM" id="Phobius"/>
    </source>
</evidence>
<feature type="transmembrane region" description="Helical" evidence="8">
    <location>
        <begin position="281"/>
        <end position="299"/>
    </location>
</feature>
<feature type="transmembrane region" description="Helical" evidence="8">
    <location>
        <begin position="12"/>
        <end position="29"/>
    </location>
</feature>
<keyword evidence="5 8" id="KW-0812">Transmembrane</keyword>
<dbReference type="InterPro" id="IPR020846">
    <property type="entry name" value="MFS_dom"/>
</dbReference>
<reference evidence="10 11" key="1">
    <citation type="submission" date="2019-11" db="EMBL/GenBank/DDBJ databases">
        <title>Lactobacillus sp. nov. CRM56-3, isolated from fermented tea leaves.</title>
        <authorList>
            <person name="Phuengjayaem S."/>
            <person name="Tanasupawat S."/>
        </authorList>
    </citation>
    <scope>NUCLEOTIDE SEQUENCE [LARGE SCALE GENOMIC DNA]</scope>
    <source>
        <strain evidence="10 11">CRM56-3</strain>
    </source>
</reference>
<evidence type="ECO:0000256" key="4">
    <source>
        <dbReference type="ARBA" id="ARBA00022475"/>
    </source>
</evidence>
<feature type="transmembrane region" description="Helical" evidence="8">
    <location>
        <begin position="165"/>
        <end position="187"/>
    </location>
</feature>
<dbReference type="Gene3D" id="1.20.1250.20">
    <property type="entry name" value="MFS general substrate transporter like domains"/>
    <property type="match status" value="1"/>
</dbReference>